<reference evidence="1 2" key="1">
    <citation type="submission" date="2017-03" db="EMBL/GenBank/DDBJ databases">
        <title>Lifting the veil on microbial sulfur biogeochemistry in mining wastewaters.</title>
        <authorList>
            <person name="Kantor R.S."/>
            <person name="Colenbrander Nelson T."/>
            <person name="Marshall S."/>
            <person name="Bennett D."/>
            <person name="Apte S."/>
            <person name="Camacho D."/>
            <person name="Thomas B.C."/>
            <person name="Warren L.A."/>
            <person name="Banfield J.F."/>
        </authorList>
    </citation>
    <scope>NUCLEOTIDE SEQUENCE [LARGE SCALE GENOMIC DNA]</scope>
    <source>
        <strain evidence="1">32-67-7</strain>
    </source>
</reference>
<accession>A0A258DGD3</accession>
<dbReference type="AlphaFoldDB" id="A0A258DGD3"/>
<proteinExistence type="predicted"/>
<dbReference type="EMBL" id="NCDQ01000004">
    <property type="protein sequence ID" value="OYX06422.1"/>
    <property type="molecule type" value="Genomic_DNA"/>
</dbReference>
<dbReference type="Proteomes" id="UP000215616">
    <property type="component" value="Unassembled WGS sequence"/>
</dbReference>
<gene>
    <name evidence="1" type="ORF">B7Z12_00520</name>
</gene>
<sequence length="85" mass="8765">MTPSSFSGAVLRVCAWSLLMAGGAAGIVLPHPVTTALWAAAARLFAKAGDTGLVARLTSASKFGPRIRRRLAVAPHEATLRPSLA</sequence>
<name>A0A258DGD3_CAUVI</name>
<organism evidence="1 2">
    <name type="scientific">Caulobacter vibrioides</name>
    <name type="common">Caulobacter crescentus</name>
    <dbReference type="NCBI Taxonomy" id="155892"/>
    <lineage>
        <taxon>Bacteria</taxon>
        <taxon>Pseudomonadati</taxon>
        <taxon>Pseudomonadota</taxon>
        <taxon>Alphaproteobacteria</taxon>
        <taxon>Caulobacterales</taxon>
        <taxon>Caulobacteraceae</taxon>
        <taxon>Caulobacter</taxon>
    </lineage>
</organism>
<evidence type="ECO:0000313" key="1">
    <source>
        <dbReference type="EMBL" id="OYX06422.1"/>
    </source>
</evidence>
<protein>
    <submittedName>
        <fullName evidence="1">Uncharacterized protein</fullName>
    </submittedName>
</protein>
<comment type="caution">
    <text evidence="1">The sequence shown here is derived from an EMBL/GenBank/DDBJ whole genome shotgun (WGS) entry which is preliminary data.</text>
</comment>
<evidence type="ECO:0000313" key="2">
    <source>
        <dbReference type="Proteomes" id="UP000215616"/>
    </source>
</evidence>